<dbReference type="AlphaFoldDB" id="A0A7J8KAH3"/>
<reference evidence="2 3" key="1">
    <citation type="journal article" date="2020" name="Nature">
        <title>Six reference-quality genomes reveal evolution of bat adaptations.</title>
        <authorList>
            <person name="Jebb D."/>
            <person name="Huang Z."/>
            <person name="Pippel M."/>
            <person name="Hughes G.M."/>
            <person name="Lavrichenko K."/>
            <person name="Devanna P."/>
            <person name="Winkler S."/>
            <person name="Jermiin L.S."/>
            <person name="Skirmuntt E.C."/>
            <person name="Katzourakis A."/>
            <person name="Burkitt-Gray L."/>
            <person name="Ray D.A."/>
            <person name="Sullivan K.A.M."/>
            <person name="Roscito J.G."/>
            <person name="Kirilenko B.M."/>
            <person name="Davalos L.M."/>
            <person name="Corthals A.P."/>
            <person name="Power M.L."/>
            <person name="Jones G."/>
            <person name="Ransome R.D."/>
            <person name="Dechmann D.K.N."/>
            <person name="Locatelli A.G."/>
            <person name="Puechmaille S.J."/>
            <person name="Fedrigo O."/>
            <person name="Jarvis E.D."/>
            <person name="Hiller M."/>
            <person name="Vernes S.C."/>
            <person name="Myers E.W."/>
            <person name="Teeling E.C."/>
        </authorList>
    </citation>
    <scope>NUCLEOTIDE SEQUENCE [LARGE SCALE GENOMIC DNA]</scope>
    <source>
        <strain evidence="2">MRouAeg1</strain>
        <tissue evidence="2">Muscle</tissue>
    </source>
</reference>
<organism evidence="2 3">
    <name type="scientific">Rousettus aegyptiacus</name>
    <name type="common">Egyptian fruit bat</name>
    <name type="synonym">Pteropus aegyptiacus</name>
    <dbReference type="NCBI Taxonomy" id="9407"/>
    <lineage>
        <taxon>Eukaryota</taxon>
        <taxon>Metazoa</taxon>
        <taxon>Chordata</taxon>
        <taxon>Craniata</taxon>
        <taxon>Vertebrata</taxon>
        <taxon>Euteleostomi</taxon>
        <taxon>Mammalia</taxon>
        <taxon>Eutheria</taxon>
        <taxon>Laurasiatheria</taxon>
        <taxon>Chiroptera</taxon>
        <taxon>Yinpterochiroptera</taxon>
        <taxon>Pteropodoidea</taxon>
        <taxon>Pteropodidae</taxon>
        <taxon>Rousettinae</taxon>
        <taxon>Rousettus</taxon>
    </lineage>
</organism>
<dbReference type="EMBL" id="JACASE010000001">
    <property type="protein sequence ID" value="KAF6505832.1"/>
    <property type="molecule type" value="Genomic_DNA"/>
</dbReference>
<evidence type="ECO:0000313" key="2">
    <source>
        <dbReference type="EMBL" id="KAF6505832.1"/>
    </source>
</evidence>
<sequence>MTEAKRERRVTWDKITARSEFHCRGKKAARKVWRAAGAAPRGPPACAPQSGRRVSTRNSPAETCSRCKRKGQKERTAQTSPAAEGRTGGGPSVHAAGRCAAVESVIRVTTRMDRKHGTLLERSRAQSRTRPIPLKRSVHKSQTERDMRGPAGLGGADFGCAWGSL</sequence>
<feature type="compositionally biased region" description="Polar residues" evidence="1">
    <location>
        <begin position="52"/>
        <end position="62"/>
    </location>
</feature>
<evidence type="ECO:0000256" key="1">
    <source>
        <dbReference type="SAM" id="MobiDB-lite"/>
    </source>
</evidence>
<accession>A0A7J8KAH3</accession>
<evidence type="ECO:0000313" key="3">
    <source>
        <dbReference type="Proteomes" id="UP000593571"/>
    </source>
</evidence>
<name>A0A7J8KAH3_ROUAE</name>
<protein>
    <submittedName>
        <fullName evidence="2">Uncharacterized protein</fullName>
    </submittedName>
</protein>
<dbReference type="Proteomes" id="UP000593571">
    <property type="component" value="Unassembled WGS sequence"/>
</dbReference>
<comment type="caution">
    <text evidence="2">The sequence shown here is derived from an EMBL/GenBank/DDBJ whole genome shotgun (WGS) entry which is preliminary data.</text>
</comment>
<proteinExistence type="predicted"/>
<feature type="region of interest" description="Disordered" evidence="1">
    <location>
        <begin position="121"/>
        <end position="153"/>
    </location>
</feature>
<gene>
    <name evidence="2" type="ORF">HJG63_007725</name>
</gene>
<feature type="region of interest" description="Disordered" evidence="1">
    <location>
        <begin position="34"/>
        <end position="96"/>
    </location>
</feature>
<keyword evidence="3" id="KW-1185">Reference proteome</keyword>